<reference evidence="1" key="1">
    <citation type="journal article" date="2020" name="Stud. Mycol.">
        <title>101 Dothideomycetes genomes: a test case for predicting lifestyles and emergence of pathogens.</title>
        <authorList>
            <person name="Haridas S."/>
            <person name="Albert R."/>
            <person name="Binder M."/>
            <person name="Bloem J."/>
            <person name="Labutti K."/>
            <person name="Salamov A."/>
            <person name="Andreopoulos B."/>
            <person name="Baker S."/>
            <person name="Barry K."/>
            <person name="Bills G."/>
            <person name="Bluhm B."/>
            <person name="Cannon C."/>
            <person name="Castanera R."/>
            <person name="Culley D."/>
            <person name="Daum C."/>
            <person name="Ezra D."/>
            <person name="Gonzalez J."/>
            <person name="Henrissat B."/>
            <person name="Kuo A."/>
            <person name="Liang C."/>
            <person name="Lipzen A."/>
            <person name="Lutzoni F."/>
            <person name="Magnuson J."/>
            <person name="Mondo S."/>
            <person name="Nolan M."/>
            <person name="Ohm R."/>
            <person name="Pangilinan J."/>
            <person name="Park H.-J."/>
            <person name="Ramirez L."/>
            <person name="Alfaro M."/>
            <person name="Sun H."/>
            <person name="Tritt A."/>
            <person name="Yoshinaga Y."/>
            <person name="Zwiers L.-H."/>
            <person name="Turgeon B."/>
            <person name="Goodwin S."/>
            <person name="Spatafora J."/>
            <person name="Crous P."/>
            <person name="Grigoriev I."/>
        </authorList>
    </citation>
    <scope>NUCLEOTIDE SEQUENCE</scope>
    <source>
        <strain evidence="1">CBS 269.34</strain>
    </source>
</reference>
<protein>
    <submittedName>
        <fullName evidence="1">Uncharacterized protein</fullName>
    </submittedName>
</protein>
<evidence type="ECO:0000313" key="2">
    <source>
        <dbReference type="Proteomes" id="UP000799750"/>
    </source>
</evidence>
<proteinExistence type="predicted"/>
<accession>A0A6A6QBU4</accession>
<evidence type="ECO:0000313" key="1">
    <source>
        <dbReference type="EMBL" id="KAF2489865.1"/>
    </source>
</evidence>
<sequence length="150" mass="16985">MSQTVDLRSMTNVDLADGLFICCIVSGSWYRPIESQPQQSSTCNPFFHSNSRPSSPHINMSDSVEERLARLEEHTYGIVQGDMHEAEFKVGDEAWFDNTTDDDLLEGSIKSTVVARTRGRTGFYYKLSYTDGNGWEQTVEKSQNDLRTSE</sequence>
<gene>
    <name evidence="1" type="ORF">BU16DRAFT_586048</name>
</gene>
<name>A0A6A6QBU4_9PEZI</name>
<keyword evidence="2" id="KW-1185">Reference proteome</keyword>
<dbReference type="EMBL" id="MU004198">
    <property type="protein sequence ID" value="KAF2489865.1"/>
    <property type="molecule type" value="Genomic_DNA"/>
</dbReference>
<organism evidence="1 2">
    <name type="scientific">Lophium mytilinum</name>
    <dbReference type="NCBI Taxonomy" id="390894"/>
    <lineage>
        <taxon>Eukaryota</taxon>
        <taxon>Fungi</taxon>
        <taxon>Dikarya</taxon>
        <taxon>Ascomycota</taxon>
        <taxon>Pezizomycotina</taxon>
        <taxon>Dothideomycetes</taxon>
        <taxon>Pleosporomycetidae</taxon>
        <taxon>Mytilinidiales</taxon>
        <taxon>Mytilinidiaceae</taxon>
        <taxon>Lophium</taxon>
    </lineage>
</organism>
<dbReference type="Proteomes" id="UP000799750">
    <property type="component" value="Unassembled WGS sequence"/>
</dbReference>
<dbReference type="AlphaFoldDB" id="A0A6A6QBU4"/>